<dbReference type="STRING" id="1239962.C943_01764"/>
<organism evidence="3 4">
    <name type="scientific">Mariniradius saccharolyticus AK6</name>
    <dbReference type="NCBI Taxonomy" id="1239962"/>
    <lineage>
        <taxon>Bacteria</taxon>
        <taxon>Pseudomonadati</taxon>
        <taxon>Bacteroidota</taxon>
        <taxon>Cytophagia</taxon>
        <taxon>Cytophagales</taxon>
        <taxon>Cyclobacteriaceae</taxon>
        <taxon>Mariniradius</taxon>
    </lineage>
</organism>
<dbReference type="InterPro" id="IPR011249">
    <property type="entry name" value="Metalloenz_LuxS/M16"/>
</dbReference>
<evidence type="ECO:0000313" key="4">
    <source>
        <dbReference type="Proteomes" id="UP000010953"/>
    </source>
</evidence>
<accession>M7X2U2</accession>
<dbReference type="InterPro" id="IPR011765">
    <property type="entry name" value="Pept_M16_N"/>
</dbReference>
<protein>
    <submittedName>
        <fullName evidence="3">Metallopeptidase, M16 family protein</fullName>
    </submittedName>
</protein>
<feature type="domain" description="Peptidase M16 C-terminal" evidence="2">
    <location>
        <begin position="213"/>
        <end position="392"/>
    </location>
</feature>
<dbReference type="Pfam" id="PF00675">
    <property type="entry name" value="Peptidase_M16"/>
    <property type="match status" value="1"/>
</dbReference>
<proteinExistence type="predicted"/>
<feature type="domain" description="Peptidase M16 N-terminal" evidence="1">
    <location>
        <begin position="77"/>
        <end position="189"/>
    </location>
</feature>
<dbReference type="eggNOG" id="COG0612">
    <property type="taxonomic scope" value="Bacteria"/>
</dbReference>
<dbReference type="PANTHER" id="PTHR11851:SF224">
    <property type="entry name" value="PROCESSING PROTEASE"/>
    <property type="match status" value="1"/>
</dbReference>
<dbReference type="GO" id="GO:0046872">
    <property type="term" value="F:metal ion binding"/>
    <property type="evidence" value="ECO:0007669"/>
    <property type="project" value="InterPro"/>
</dbReference>
<dbReference type="Gene3D" id="3.30.830.10">
    <property type="entry name" value="Metalloenzyme, LuxS/M16 peptidase-like"/>
    <property type="match status" value="2"/>
</dbReference>
<evidence type="ECO:0000259" key="2">
    <source>
        <dbReference type="Pfam" id="PF05193"/>
    </source>
</evidence>
<evidence type="ECO:0000313" key="3">
    <source>
        <dbReference type="EMBL" id="EMS31805.1"/>
    </source>
</evidence>
<dbReference type="InParanoid" id="M7X2U2"/>
<dbReference type="SUPFAM" id="SSF63411">
    <property type="entry name" value="LuxS/MPP-like metallohydrolase"/>
    <property type="match status" value="2"/>
</dbReference>
<dbReference type="InterPro" id="IPR050361">
    <property type="entry name" value="MPP/UQCRC_Complex"/>
</dbReference>
<dbReference type="InterPro" id="IPR007863">
    <property type="entry name" value="Peptidase_M16_C"/>
</dbReference>
<dbReference type="Proteomes" id="UP000010953">
    <property type="component" value="Unassembled WGS sequence"/>
</dbReference>
<dbReference type="EMBL" id="AMZY02000017">
    <property type="protein sequence ID" value="EMS31805.1"/>
    <property type="molecule type" value="Genomic_DNA"/>
</dbReference>
<comment type="caution">
    <text evidence="3">The sequence shown here is derived from an EMBL/GenBank/DDBJ whole genome shotgun (WGS) entry which is preliminary data.</text>
</comment>
<name>M7X2U2_9BACT</name>
<keyword evidence="4" id="KW-1185">Reference proteome</keyword>
<sequence>MIIEACLTLNQLIPEIMKKLIIYLFVVLLVQTSWAQVDRSTYPPAGPAREIKLGDAHSFTLPNGLKVFVVENRKLPRVAFSLVLDRDPIMEGDKAGMSGMVGEMLTGGTKNRSKDQLDEEVDFIGASLSASSTSIFGSALKKHQEKVLELMTDVLYNPTFPQEELDKLKKQAISGLAASKDDPNAISSRLASALNFGRNHPYGEIETEATIGNITVEDIKAYYNTYFKPNIAYLAIVGDINSREAEALVKKYFSKWEKGNVPTHQYAMPKLPEKNMVALVDRSASVQSVVEVTYPMEMSLSHPDYIATRLLNYILGGGSSSRLFMNLREKRGFTYGAYSSIGADKLVATFSAEASVKQVATDSAINEFIFEIRNLRDKGVDATELENAKATLSGSFGRSLESPSTIANFAINTERYKLPKDFYATYLQRLNALTVDDINAAAKKYLKPDNMYITVVGNGAVIEKSLAAFGEVSKFNNMGNPEVLVAMDANVTVDQVIDSYLKAIGGEASARSIKTSRIESVAEIQGTKLNFVMAYDESNQAYANKVMVMGNVAMNTVIKNGKGTMTQMGQPSKDLNDQELDAMKMSMFIIPELHYEDMGYTLELDGIKDVEGDQAYKVIVKNPTGNSQVNYYSVSTGLKVKSENGEAGETYLSDYQEVEGVKFPMTMTIKSPMLPVPMAAKVEKLELNKPISEEEFK</sequence>
<reference evidence="3" key="1">
    <citation type="submission" date="2013-01" db="EMBL/GenBank/DDBJ databases">
        <title>Genome assembly of Mariniradius saccharolyticus AK6.</title>
        <authorList>
            <person name="Vaidya B."/>
            <person name="Khatri I."/>
            <person name="Tanuku N.R.S."/>
            <person name="Subramanian S."/>
            <person name="Pinnaka A."/>
        </authorList>
    </citation>
    <scope>NUCLEOTIDE SEQUENCE [LARGE SCALE GENOMIC DNA]</scope>
    <source>
        <strain evidence="3">AK6</strain>
    </source>
</reference>
<gene>
    <name evidence="3" type="ORF">C943_01764</name>
</gene>
<dbReference type="PANTHER" id="PTHR11851">
    <property type="entry name" value="METALLOPROTEASE"/>
    <property type="match status" value="1"/>
</dbReference>
<dbReference type="AlphaFoldDB" id="M7X2U2"/>
<dbReference type="Pfam" id="PF05193">
    <property type="entry name" value="Peptidase_M16_C"/>
    <property type="match status" value="1"/>
</dbReference>
<evidence type="ECO:0000259" key="1">
    <source>
        <dbReference type="Pfam" id="PF00675"/>
    </source>
</evidence>